<evidence type="ECO:0000313" key="4">
    <source>
        <dbReference type="EMBL" id="KKO99402.1"/>
    </source>
</evidence>
<dbReference type="AlphaFoldDB" id="A0A0F9XFJ5"/>
<dbReference type="OMA" id="RPVYIQD"/>
<dbReference type="PANTHER" id="PTHR47706:SF1">
    <property type="entry name" value="CIPA-LIKE, PUTATIVE (AFU_ORTHOLOGUE AFUA_1G12460)-RELATED"/>
    <property type="match status" value="1"/>
</dbReference>
<dbReference type="Proteomes" id="UP000034112">
    <property type="component" value="Unassembled WGS sequence"/>
</dbReference>
<evidence type="ECO:0000256" key="2">
    <source>
        <dbReference type="ARBA" id="ARBA00023002"/>
    </source>
</evidence>
<dbReference type="InterPro" id="IPR008030">
    <property type="entry name" value="NmrA-like"/>
</dbReference>
<keyword evidence="1" id="KW-0521">NADP</keyword>
<evidence type="ECO:0000313" key="5">
    <source>
        <dbReference type="Proteomes" id="UP000034112"/>
    </source>
</evidence>
<dbReference type="PANTHER" id="PTHR47706">
    <property type="entry name" value="NMRA-LIKE FAMILY PROTEIN"/>
    <property type="match status" value="1"/>
</dbReference>
<organism evidence="4 5">
    <name type="scientific">Trichoderma harzianum</name>
    <name type="common">Hypocrea lixii</name>
    <dbReference type="NCBI Taxonomy" id="5544"/>
    <lineage>
        <taxon>Eukaryota</taxon>
        <taxon>Fungi</taxon>
        <taxon>Dikarya</taxon>
        <taxon>Ascomycota</taxon>
        <taxon>Pezizomycotina</taxon>
        <taxon>Sordariomycetes</taxon>
        <taxon>Hypocreomycetidae</taxon>
        <taxon>Hypocreales</taxon>
        <taxon>Hypocreaceae</taxon>
        <taxon>Trichoderma</taxon>
    </lineage>
</organism>
<feature type="domain" description="NmrA-like" evidence="3">
    <location>
        <begin position="4"/>
        <end position="222"/>
    </location>
</feature>
<accession>A0A0F9XFJ5</accession>
<dbReference type="GO" id="GO:0016491">
    <property type="term" value="F:oxidoreductase activity"/>
    <property type="evidence" value="ECO:0007669"/>
    <property type="project" value="UniProtKB-KW"/>
</dbReference>
<protein>
    <recommendedName>
        <fullName evidence="3">NmrA-like domain-containing protein</fullName>
    </recommendedName>
</protein>
<dbReference type="SUPFAM" id="SSF51735">
    <property type="entry name" value="NAD(P)-binding Rossmann-fold domains"/>
    <property type="match status" value="1"/>
</dbReference>
<reference evidence="5" key="1">
    <citation type="journal article" date="2015" name="Genome Announc.">
        <title>Draft whole-genome sequence of the biocontrol agent Trichoderma harzianum T6776.</title>
        <authorList>
            <person name="Baroncelli R."/>
            <person name="Piaggeschi G."/>
            <person name="Fiorini L."/>
            <person name="Bertolini E."/>
            <person name="Zapparata A."/>
            <person name="Pe M.E."/>
            <person name="Sarrocco S."/>
            <person name="Vannacci G."/>
        </authorList>
    </citation>
    <scope>NUCLEOTIDE SEQUENCE [LARGE SCALE GENOMIC DNA]</scope>
    <source>
        <strain evidence="5">T6776</strain>
    </source>
</reference>
<evidence type="ECO:0000259" key="3">
    <source>
        <dbReference type="Pfam" id="PF05368"/>
    </source>
</evidence>
<sequence length="299" mass="32041">MALRVAVAGATGDLGVPIVNALLSAGYRVTALTREGSNNASKLPANSNLSITEVDYSSVPSLTTALRGHTVVVSTLTSTFVDDQNPLIDGAIAAGVTRFIPSEFGSDVTHHKRNALPSFEGKVKTHEYLKIAAAKNPGFTYTVICTGAFLDWGLHGFLINVPAHTATIYNGGDIPCSATNLDTIGKAIVGVIRHLPETANRPVYIQDTVFTQNQLIQYAQEKDGIPWKLTHKSTEQMYADSMAEVSKGNNDWLVLQDFVFSACFGEGYGSDFSHLLDNELLGVKGLTDAEVRALVEGLL</sequence>
<name>A0A0F9XFJ5_TRIHA</name>
<dbReference type="EMBL" id="JOKZ01000329">
    <property type="protein sequence ID" value="KKO99402.1"/>
    <property type="molecule type" value="Genomic_DNA"/>
</dbReference>
<dbReference type="Pfam" id="PF05368">
    <property type="entry name" value="NmrA"/>
    <property type="match status" value="1"/>
</dbReference>
<evidence type="ECO:0000256" key="1">
    <source>
        <dbReference type="ARBA" id="ARBA00022857"/>
    </source>
</evidence>
<dbReference type="Gene3D" id="3.40.50.720">
    <property type="entry name" value="NAD(P)-binding Rossmann-like Domain"/>
    <property type="match status" value="1"/>
</dbReference>
<comment type="caution">
    <text evidence="4">The sequence shown here is derived from an EMBL/GenBank/DDBJ whole genome shotgun (WGS) entry which is preliminary data.</text>
</comment>
<gene>
    <name evidence="4" type="ORF">THAR02_08483</name>
</gene>
<dbReference type="InterPro" id="IPR051609">
    <property type="entry name" value="NmrA/Isoflavone_reductase-like"/>
</dbReference>
<dbReference type="Gene3D" id="3.90.25.10">
    <property type="entry name" value="UDP-galactose 4-epimerase, domain 1"/>
    <property type="match status" value="1"/>
</dbReference>
<keyword evidence="2" id="KW-0560">Oxidoreductase</keyword>
<dbReference type="CDD" id="cd05259">
    <property type="entry name" value="PCBER_SDR_a"/>
    <property type="match status" value="1"/>
</dbReference>
<dbReference type="InterPro" id="IPR036291">
    <property type="entry name" value="NAD(P)-bd_dom_sf"/>
</dbReference>
<proteinExistence type="predicted"/>
<dbReference type="InterPro" id="IPR045312">
    <property type="entry name" value="PCBER-like"/>
</dbReference>
<dbReference type="OrthoDB" id="9974981at2759"/>